<feature type="transmembrane region" description="Helical" evidence="7">
    <location>
        <begin position="220"/>
        <end position="245"/>
    </location>
</feature>
<dbReference type="CDD" id="cd10336">
    <property type="entry name" value="SLC6sbd_Tyt1-Like"/>
    <property type="match status" value="1"/>
</dbReference>
<dbReference type="SUPFAM" id="SSF161070">
    <property type="entry name" value="SNF-like"/>
    <property type="match status" value="1"/>
</dbReference>
<dbReference type="InterPro" id="IPR047218">
    <property type="entry name" value="YocR/YhdH-like"/>
</dbReference>
<evidence type="ECO:0000256" key="7">
    <source>
        <dbReference type="SAM" id="Phobius"/>
    </source>
</evidence>
<dbReference type="PANTHER" id="PTHR42948:SF1">
    <property type="entry name" value="TRANSPORTER"/>
    <property type="match status" value="1"/>
</dbReference>
<dbReference type="PANTHER" id="PTHR42948">
    <property type="entry name" value="TRANSPORTER"/>
    <property type="match status" value="1"/>
</dbReference>
<evidence type="ECO:0000313" key="9">
    <source>
        <dbReference type="Proteomes" id="UP000242432"/>
    </source>
</evidence>
<feature type="transmembrane region" description="Helical" evidence="7">
    <location>
        <begin position="257"/>
        <end position="283"/>
    </location>
</feature>
<dbReference type="GO" id="GO:0015293">
    <property type="term" value="F:symporter activity"/>
    <property type="evidence" value="ECO:0007669"/>
    <property type="project" value="UniProtKB-KW"/>
</dbReference>
<keyword evidence="9" id="KW-1185">Reference proteome</keyword>
<feature type="transmembrane region" description="Helical" evidence="7">
    <location>
        <begin position="12"/>
        <end position="29"/>
    </location>
</feature>
<evidence type="ECO:0000313" key="8">
    <source>
        <dbReference type="EMBL" id="SKA63559.1"/>
    </source>
</evidence>
<evidence type="ECO:0000256" key="5">
    <source>
        <dbReference type="ARBA" id="ARBA00023136"/>
    </source>
</evidence>
<accession>A0A1T4VF09</accession>
<dbReference type="Pfam" id="PF00209">
    <property type="entry name" value="SNF"/>
    <property type="match status" value="2"/>
</dbReference>
<feature type="transmembrane region" description="Helical" evidence="7">
    <location>
        <begin position="179"/>
        <end position="200"/>
    </location>
</feature>
<dbReference type="NCBIfam" id="NF037979">
    <property type="entry name" value="Na_transp"/>
    <property type="match status" value="1"/>
</dbReference>
<keyword evidence="5 7" id="KW-0472">Membrane</keyword>
<dbReference type="Proteomes" id="UP000242432">
    <property type="component" value="Unassembled WGS sequence"/>
</dbReference>
<dbReference type="InterPro" id="IPR037272">
    <property type="entry name" value="SNS_sf"/>
</dbReference>
<proteinExistence type="inferred from homology"/>
<gene>
    <name evidence="8" type="ORF">SAMN02745213_01407</name>
</gene>
<keyword evidence="2 6" id="KW-0813">Transport</keyword>
<feature type="transmembrane region" description="Helical" evidence="7">
    <location>
        <begin position="303"/>
        <end position="328"/>
    </location>
</feature>
<comment type="subcellular location">
    <subcellularLocation>
        <location evidence="1">Membrane</location>
        <topology evidence="1">Multi-pass membrane protein</topology>
    </subcellularLocation>
</comment>
<keyword evidence="3 6" id="KW-0812">Transmembrane</keyword>
<evidence type="ECO:0000256" key="4">
    <source>
        <dbReference type="ARBA" id="ARBA00022989"/>
    </source>
</evidence>
<evidence type="ECO:0000256" key="2">
    <source>
        <dbReference type="ARBA" id="ARBA00022448"/>
    </source>
</evidence>
<feature type="transmembrane region" description="Helical" evidence="7">
    <location>
        <begin position="96"/>
        <end position="117"/>
    </location>
</feature>
<feature type="transmembrane region" description="Helical" evidence="7">
    <location>
        <begin position="145"/>
        <end position="167"/>
    </location>
</feature>
<name>A0A1T4VF09_9GAMM</name>
<evidence type="ECO:0000256" key="1">
    <source>
        <dbReference type="ARBA" id="ARBA00004141"/>
    </source>
</evidence>
<dbReference type="GO" id="GO:0016020">
    <property type="term" value="C:membrane"/>
    <property type="evidence" value="ECO:0007669"/>
    <property type="project" value="UniProtKB-SubCell"/>
</dbReference>
<dbReference type="PROSITE" id="PS50267">
    <property type="entry name" value="NA_NEUROTRAN_SYMP_3"/>
    <property type="match status" value="1"/>
</dbReference>
<dbReference type="AlphaFoldDB" id="A0A1T4VF09"/>
<keyword evidence="6" id="KW-0769">Symport</keyword>
<dbReference type="PROSITE" id="PS00610">
    <property type="entry name" value="NA_NEUROTRAN_SYMP_1"/>
    <property type="match status" value="1"/>
</dbReference>
<feature type="transmembrane region" description="Helical" evidence="7">
    <location>
        <begin position="348"/>
        <end position="367"/>
    </location>
</feature>
<evidence type="ECO:0000256" key="6">
    <source>
        <dbReference type="RuleBase" id="RU003732"/>
    </source>
</evidence>
<dbReference type="InterPro" id="IPR000175">
    <property type="entry name" value="Na/ntran_symport"/>
</dbReference>
<keyword evidence="4 7" id="KW-1133">Transmembrane helix</keyword>
<dbReference type="PRINTS" id="PR00176">
    <property type="entry name" value="NANEUSMPORT"/>
</dbReference>
<feature type="transmembrane region" description="Helical" evidence="7">
    <location>
        <begin position="434"/>
        <end position="453"/>
    </location>
</feature>
<dbReference type="STRING" id="83771.SAMN02910357_00297"/>
<evidence type="ECO:0000256" key="3">
    <source>
        <dbReference type="ARBA" id="ARBA00022692"/>
    </source>
</evidence>
<dbReference type="RefSeq" id="WP_078928864.1">
    <property type="nucleotide sequence ID" value="NZ_FUXX01000022.1"/>
</dbReference>
<comment type="similarity">
    <text evidence="6">Belongs to the sodium:neurotransmitter symporter (SNF) (TC 2.A.22) family.</text>
</comment>
<sequence>MNEKREQFKTRLGFILIAAGCAVGIGNVWRFPYITGQYGGAIFVLIYLFFLIAMGIPLLTVELAIGRASRSSIAKCYEKLEEPGTKWHVNKWWQLAGNYILMSFYGIITGWMLYYFLKFAFGTVESNLPKDVALEGFISLLADPVTLYMCMAAVVAFSFMIVALGLVKGVERYTKPLMMMLIILLVFMAVRSCTMSGFADGISFYLKPDLSKLENNFGEAIWAAMGQAFFTLSTGMGGIAIFGSYMSNRHRLLNEAVFIAGLDTAIALLSGFVIFPACFTYGINPDAGPNLLFVSMTTVFSNMYLGSMWGTLFFLFMLIAAVSTLIAVFENIIAANLEMFNIKRKKAVLVNFLVILILAILPVLGFNVLSNVSILGNGTCITDFCDFLISANVLPIGSLVFVLFITSKRGMKWERYIKECNTGIGYRISEKLFVYYRYILTTVIAVILFIGYLKVFNISLF</sequence>
<organism evidence="8 9">
    <name type="scientific">Succinivibrio dextrinosolvens DSM 3072</name>
    <dbReference type="NCBI Taxonomy" id="1123324"/>
    <lineage>
        <taxon>Bacteria</taxon>
        <taxon>Pseudomonadati</taxon>
        <taxon>Pseudomonadota</taxon>
        <taxon>Gammaproteobacteria</taxon>
        <taxon>Aeromonadales</taxon>
        <taxon>Succinivibrionaceae</taxon>
        <taxon>Succinivibrio</taxon>
    </lineage>
</organism>
<reference evidence="9" key="1">
    <citation type="submission" date="2017-02" db="EMBL/GenBank/DDBJ databases">
        <authorList>
            <person name="Varghese N."/>
            <person name="Submissions S."/>
        </authorList>
    </citation>
    <scope>NUCLEOTIDE SEQUENCE [LARGE SCALE GENOMIC DNA]</scope>
    <source>
        <strain evidence="9">DSM 3072</strain>
    </source>
</reference>
<feature type="transmembrane region" description="Helical" evidence="7">
    <location>
        <begin position="387"/>
        <end position="406"/>
    </location>
</feature>
<feature type="transmembrane region" description="Helical" evidence="7">
    <location>
        <begin position="41"/>
        <end position="65"/>
    </location>
</feature>
<protein>
    <recommendedName>
        <fullName evidence="6">Transporter</fullName>
    </recommendedName>
</protein>
<dbReference type="EMBL" id="FUXX01000022">
    <property type="protein sequence ID" value="SKA63559.1"/>
    <property type="molecule type" value="Genomic_DNA"/>
</dbReference>